<feature type="compositionally biased region" description="Gly residues" evidence="1">
    <location>
        <begin position="60"/>
        <end position="75"/>
    </location>
</feature>
<gene>
    <name evidence="3" type="ORF">HCN51_40460</name>
</gene>
<feature type="chain" id="PRO_5047504831" evidence="2">
    <location>
        <begin position="22"/>
        <end position="316"/>
    </location>
</feature>
<evidence type="ECO:0000313" key="4">
    <source>
        <dbReference type="Proteomes" id="UP000696294"/>
    </source>
</evidence>
<organism evidence="3 4">
    <name type="scientific">Nonomuraea composti</name>
    <dbReference type="NCBI Taxonomy" id="2720023"/>
    <lineage>
        <taxon>Bacteria</taxon>
        <taxon>Bacillati</taxon>
        <taxon>Actinomycetota</taxon>
        <taxon>Actinomycetes</taxon>
        <taxon>Streptosporangiales</taxon>
        <taxon>Streptosporangiaceae</taxon>
        <taxon>Nonomuraea</taxon>
    </lineage>
</organism>
<dbReference type="RefSeq" id="WP_168017349.1">
    <property type="nucleotide sequence ID" value="NZ_JAATEP010000040.1"/>
</dbReference>
<name>A0ABX1BCX8_9ACTN</name>
<evidence type="ECO:0000313" key="3">
    <source>
        <dbReference type="EMBL" id="NJP95635.1"/>
    </source>
</evidence>
<feature type="signal peptide" evidence="2">
    <location>
        <begin position="1"/>
        <end position="21"/>
    </location>
</feature>
<accession>A0ABX1BCX8</accession>
<evidence type="ECO:0000256" key="2">
    <source>
        <dbReference type="SAM" id="SignalP"/>
    </source>
</evidence>
<evidence type="ECO:0000256" key="1">
    <source>
        <dbReference type="SAM" id="MobiDB-lite"/>
    </source>
</evidence>
<reference evidence="3 4" key="1">
    <citation type="submission" date="2020-03" db="EMBL/GenBank/DDBJ databases">
        <title>WGS of actinomycetes isolated from Thailand.</title>
        <authorList>
            <person name="Thawai C."/>
        </authorList>
    </citation>
    <scope>NUCLEOTIDE SEQUENCE [LARGE SCALE GENOMIC DNA]</scope>
    <source>
        <strain evidence="3 4">FMUSA5-5</strain>
    </source>
</reference>
<feature type="compositionally biased region" description="Low complexity" evidence="1">
    <location>
        <begin position="100"/>
        <end position="109"/>
    </location>
</feature>
<protein>
    <submittedName>
        <fullName evidence="3">Uncharacterized protein</fullName>
    </submittedName>
</protein>
<feature type="compositionally biased region" description="Low complexity" evidence="1">
    <location>
        <begin position="46"/>
        <end position="59"/>
    </location>
</feature>
<dbReference type="Proteomes" id="UP000696294">
    <property type="component" value="Unassembled WGS sequence"/>
</dbReference>
<dbReference type="EMBL" id="JAATEP010000040">
    <property type="protein sequence ID" value="NJP95635.1"/>
    <property type="molecule type" value="Genomic_DNA"/>
</dbReference>
<sequence length="316" mass="33774">MRAPSKLRLAVAGLAVGGVLAGGGLAAGPAQAQADDPFGFGGSSGGSSFDFGLTQPQPGTGTGTGSGGSGSGGFGDFLKDLGKDLGKQLSREALDKLLNRNKNNNTTTTQPGATVPQVPAEDGTVSSGEVDLTQQLPSTTAAGRRVPESVEKVLREAGISIVDWIIKRQPGSRRAGFGSYREPERYFRPELQRQFCRVPGSVRLFGTTVRNGRFAPTNFIGGDNLGRTLVLGRNSFLAPSGNKLKRFSTVNYVFVSRKGAEVLRPQPRVARNTVLEDRVRYSTDFLKRGVKYTVVVRYVNTCNEPVVDVIGKVRRR</sequence>
<keyword evidence="2" id="KW-0732">Signal</keyword>
<feature type="region of interest" description="Disordered" evidence="1">
    <location>
        <begin position="99"/>
        <end position="146"/>
    </location>
</feature>
<feature type="region of interest" description="Disordered" evidence="1">
    <location>
        <begin position="36"/>
        <end position="75"/>
    </location>
</feature>
<proteinExistence type="predicted"/>
<feature type="compositionally biased region" description="Polar residues" evidence="1">
    <location>
        <begin position="124"/>
        <end position="141"/>
    </location>
</feature>
<keyword evidence="4" id="KW-1185">Reference proteome</keyword>
<comment type="caution">
    <text evidence="3">The sequence shown here is derived from an EMBL/GenBank/DDBJ whole genome shotgun (WGS) entry which is preliminary data.</text>
</comment>